<dbReference type="AlphaFoldDB" id="A0A7E4VZ33"/>
<name>A0A7E4VZ33_PANRE</name>
<evidence type="ECO:0000256" key="2">
    <source>
        <dbReference type="ARBA" id="ARBA00004604"/>
    </source>
</evidence>
<dbReference type="PROSITE" id="PS50833">
    <property type="entry name" value="BRIX"/>
    <property type="match status" value="1"/>
</dbReference>
<dbReference type="PANTHER" id="PTHR13634:SF0">
    <property type="entry name" value="RIBOSOME BIOGENESIS PROTEIN BRX1 HOMOLOG"/>
    <property type="match status" value="1"/>
</dbReference>
<dbReference type="GO" id="GO:0006364">
    <property type="term" value="P:rRNA processing"/>
    <property type="evidence" value="ECO:0007669"/>
    <property type="project" value="InterPro"/>
</dbReference>
<sequence>MTAVTTTKKGPVWTDRQRTMLTLSRGVPARIRHLANDLKQFLPQIHSEPKFEKKAQLQMLNEMAELSRCQRVMYFECRSGQDVYLWLSSGVSTGPSVKFRVQNVHTTSELNFTGNCLKFSRPILTFDSGFNTAPHLKVLKELFKQIFHVPEGHPKSKPFYDHVMNFGLTNDGRIWIRFYEIPGADVEAGAEEIGPRFVLELARIFGGSFEGEVLYNNPFFIAPRIQRQQIRLASVMKAKGRHEERQTGALKRIAITKVRHPDPVGEIYDAPAQSDAAKRLAAEIDAKPKRKKRKTAA</sequence>
<evidence type="ECO:0000256" key="3">
    <source>
        <dbReference type="ARBA" id="ARBA00006369"/>
    </source>
</evidence>
<accession>A0A7E4VZ33</accession>
<dbReference type="InterPro" id="IPR026532">
    <property type="entry name" value="BRX1"/>
</dbReference>
<proteinExistence type="inferred from homology"/>
<evidence type="ECO:0000256" key="4">
    <source>
        <dbReference type="ARBA" id="ARBA00020522"/>
    </source>
</evidence>
<evidence type="ECO:0000256" key="5">
    <source>
        <dbReference type="ARBA" id="ARBA00022517"/>
    </source>
</evidence>
<reference evidence="8" key="1">
    <citation type="journal article" date="2013" name="Genetics">
        <title>The draft genome and transcriptome of Panagrellus redivivus are shaped by the harsh demands of a free-living lifestyle.</title>
        <authorList>
            <person name="Srinivasan J."/>
            <person name="Dillman A.R."/>
            <person name="Macchietto M.G."/>
            <person name="Heikkinen L."/>
            <person name="Lakso M."/>
            <person name="Fracchia K.M."/>
            <person name="Antoshechkin I."/>
            <person name="Mortazavi A."/>
            <person name="Wong G."/>
            <person name="Sternberg P.W."/>
        </authorList>
    </citation>
    <scope>NUCLEOTIDE SEQUENCE [LARGE SCALE GENOMIC DNA]</scope>
    <source>
        <strain evidence="8">MT8872</strain>
    </source>
</reference>
<comment type="subcellular location">
    <subcellularLocation>
        <location evidence="2">Nucleus</location>
        <location evidence="2">Nucleolus</location>
    </subcellularLocation>
</comment>
<evidence type="ECO:0000256" key="1">
    <source>
        <dbReference type="ARBA" id="ARBA00003439"/>
    </source>
</evidence>
<feature type="domain" description="Brix" evidence="7">
    <location>
        <begin position="17"/>
        <end position="210"/>
    </location>
</feature>
<dbReference type="Proteomes" id="UP000492821">
    <property type="component" value="Unassembled WGS sequence"/>
</dbReference>
<protein>
    <recommendedName>
        <fullName evidence="4">Ribosome biogenesis protein BRX1 homolog</fullName>
    </recommendedName>
</protein>
<dbReference type="InterPro" id="IPR007109">
    <property type="entry name" value="Brix"/>
</dbReference>
<dbReference type="GO" id="GO:0005730">
    <property type="term" value="C:nucleolus"/>
    <property type="evidence" value="ECO:0007669"/>
    <property type="project" value="UniProtKB-SubCell"/>
</dbReference>
<dbReference type="Gene3D" id="3.40.50.10480">
    <property type="entry name" value="Probable brix-domain ribosomal biogenesis protein"/>
    <property type="match status" value="1"/>
</dbReference>
<evidence type="ECO:0000313" key="9">
    <source>
        <dbReference type="WBParaSite" id="Pan_g501.t1"/>
    </source>
</evidence>
<dbReference type="GO" id="GO:0019843">
    <property type="term" value="F:rRNA binding"/>
    <property type="evidence" value="ECO:0007669"/>
    <property type="project" value="InterPro"/>
</dbReference>
<dbReference type="SMART" id="SM00879">
    <property type="entry name" value="Brix"/>
    <property type="match status" value="1"/>
</dbReference>
<dbReference type="WBParaSite" id="Pan_g501.t1">
    <property type="protein sequence ID" value="Pan_g501.t1"/>
    <property type="gene ID" value="Pan_g501"/>
</dbReference>
<organism evidence="8 9">
    <name type="scientific">Panagrellus redivivus</name>
    <name type="common">Microworm</name>
    <dbReference type="NCBI Taxonomy" id="6233"/>
    <lineage>
        <taxon>Eukaryota</taxon>
        <taxon>Metazoa</taxon>
        <taxon>Ecdysozoa</taxon>
        <taxon>Nematoda</taxon>
        <taxon>Chromadorea</taxon>
        <taxon>Rhabditida</taxon>
        <taxon>Tylenchina</taxon>
        <taxon>Panagrolaimomorpha</taxon>
        <taxon>Panagrolaimoidea</taxon>
        <taxon>Panagrolaimidae</taxon>
        <taxon>Panagrellus</taxon>
    </lineage>
</organism>
<evidence type="ECO:0000256" key="6">
    <source>
        <dbReference type="ARBA" id="ARBA00023242"/>
    </source>
</evidence>
<comment type="similarity">
    <text evidence="3">Belongs to the BRX1 family.</text>
</comment>
<keyword evidence="6" id="KW-0539">Nucleus</keyword>
<dbReference type="Pfam" id="PF04427">
    <property type="entry name" value="Brix"/>
    <property type="match status" value="1"/>
</dbReference>
<comment type="function">
    <text evidence="1">Required for biogenesis of the 60S ribosomal subunit.</text>
</comment>
<evidence type="ECO:0000259" key="7">
    <source>
        <dbReference type="PROSITE" id="PS50833"/>
    </source>
</evidence>
<dbReference type="SUPFAM" id="SSF52954">
    <property type="entry name" value="Class II aaRS ABD-related"/>
    <property type="match status" value="1"/>
</dbReference>
<keyword evidence="8" id="KW-1185">Reference proteome</keyword>
<dbReference type="GO" id="GO:0000027">
    <property type="term" value="P:ribosomal large subunit assembly"/>
    <property type="evidence" value="ECO:0007669"/>
    <property type="project" value="TreeGrafter"/>
</dbReference>
<evidence type="ECO:0000313" key="8">
    <source>
        <dbReference type="Proteomes" id="UP000492821"/>
    </source>
</evidence>
<keyword evidence="5" id="KW-0690">Ribosome biogenesis</keyword>
<dbReference type="PANTHER" id="PTHR13634">
    <property type="entry name" value="RIBOSOME BIOGENESIS PROTEIN BRIX"/>
    <property type="match status" value="1"/>
</dbReference>
<reference evidence="9" key="2">
    <citation type="submission" date="2020-10" db="UniProtKB">
        <authorList>
            <consortium name="WormBaseParasite"/>
        </authorList>
    </citation>
    <scope>IDENTIFICATION</scope>
</reference>